<evidence type="ECO:0000259" key="6">
    <source>
        <dbReference type="Pfam" id="PF01490"/>
    </source>
</evidence>
<dbReference type="Pfam" id="PF01490">
    <property type="entry name" value="Aa_trans"/>
    <property type="match status" value="1"/>
</dbReference>
<proteinExistence type="predicted"/>
<feature type="transmembrane region" description="Helical" evidence="5">
    <location>
        <begin position="97"/>
        <end position="117"/>
    </location>
</feature>
<gene>
    <name evidence="7" type="ORF">H257_09029</name>
</gene>
<dbReference type="STRING" id="112090.W4GBT8"/>
<feature type="transmembrane region" description="Helical" evidence="5">
    <location>
        <begin position="138"/>
        <end position="159"/>
    </location>
</feature>
<protein>
    <recommendedName>
        <fullName evidence="6">Amino acid transporter transmembrane domain-containing protein</fullName>
    </recommendedName>
</protein>
<dbReference type="EMBL" id="KI913134">
    <property type="protein sequence ID" value="ETV77137.1"/>
    <property type="molecule type" value="Genomic_DNA"/>
</dbReference>
<evidence type="ECO:0000256" key="1">
    <source>
        <dbReference type="ARBA" id="ARBA00004141"/>
    </source>
</evidence>
<evidence type="ECO:0000313" key="7">
    <source>
        <dbReference type="EMBL" id="ETV77137.1"/>
    </source>
</evidence>
<feature type="transmembrane region" description="Helical" evidence="5">
    <location>
        <begin position="421"/>
        <end position="443"/>
    </location>
</feature>
<keyword evidence="2 5" id="KW-0812">Transmembrane</keyword>
<name>W4GBT8_APHAT</name>
<reference evidence="7" key="1">
    <citation type="submission" date="2013-12" db="EMBL/GenBank/DDBJ databases">
        <title>The Genome Sequence of Aphanomyces astaci APO3.</title>
        <authorList>
            <consortium name="The Broad Institute Genomics Platform"/>
            <person name="Russ C."/>
            <person name="Tyler B."/>
            <person name="van West P."/>
            <person name="Dieguez-Uribeondo J."/>
            <person name="Young S.K."/>
            <person name="Zeng Q."/>
            <person name="Gargeya S."/>
            <person name="Fitzgerald M."/>
            <person name="Abouelleil A."/>
            <person name="Alvarado L."/>
            <person name="Chapman S.B."/>
            <person name="Gainer-Dewar J."/>
            <person name="Goldberg J."/>
            <person name="Griggs A."/>
            <person name="Gujja S."/>
            <person name="Hansen M."/>
            <person name="Howarth C."/>
            <person name="Imamovic A."/>
            <person name="Ireland A."/>
            <person name="Larimer J."/>
            <person name="McCowan C."/>
            <person name="Murphy C."/>
            <person name="Pearson M."/>
            <person name="Poon T.W."/>
            <person name="Priest M."/>
            <person name="Roberts A."/>
            <person name="Saif S."/>
            <person name="Shea T."/>
            <person name="Sykes S."/>
            <person name="Wortman J."/>
            <person name="Nusbaum C."/>
            <person name="Birren B."/>
        </authorList>
    </citation>
    <scope>NUCLEOTIDE SEQUENCE [LARGE SCALE GENOMIC DNA]</scope>
    <source>
        <strain evidence="7">APO3</strain>
    </source>
</reference>
<feature type="transmembrane region" description="Helical" evidence="5">
    <location>
        <begin position="380"/>
        <end position="400"/>
    </location>
</feature>
<dbReference type="RefSeq" id="XP_009833443.1">
    <property type="nucleotide sequence ID" value="XM_009835141.1"/>
</dbReference>
<accession>W4GBT8</accession>
<evidence type="ECO:0000256" key="4">
    <source>
        <dbReference type="ARBA" id="ARBA00023136"/>
    </source>
</evidence>
<keyword evidence="3 5" id="KW-1133">Transmembrane helix</keyword>
<dbReference type="VEuPathDB" id="FungiDB:H257_09029"/>
<evidence type="ECO:0000256" key="2">
    <source>
        <dbReference type="ARBA" id="ARBA00022692"/>
    </source>
</evidence>
<evidence type="ECO:0000256" key="3">
    <source>
        <dbReference type="ARBA" id="ARBA00022989"/>
    </source>
</evidence>
<feature type="transmembrane region" description="Helical" evidence="5">
    <location>
        <begin position="171"/>
        <end position="189"/>
    </location>
</feature>
<feature type="transmembrane region" description="Helical" evidence="5">
    <location>
        <begin position="68"/>
        <end position="85"/>
    </location>
</feature>
<dbReference type="OrthoDB" id="438545at2759"/>
<feature type="transmembrane region" description="Helical" evidence="5">
    <location>
        <begin position="201"/>
        <end position="219"/>
    </location>
</feature>
<dbReference type="PANTHER" id="PTHR22950:SF702">
    <property type="entry name" value="AMINO ACID TRANSPORTER PROTEIN"/>
    <property type="match status" value="1"/>
</dbReference>
<evidence type="ECO:0000256" key="5">
    <source>
        <dbReference type="SAM" id="Phobius"/>
    </source>
</evidence>
<dbReference type="PANTHER" id="PTHR22950">
    <property type="entry name" value="AMINO ACID TRANSPORTER"/>
    <property type="match status" value="1"/>
</dbReference>
<feature type="transmembrane region" description="Helical" evidence="5">
    <location>
        <begin position="270"/>
        <end position="294"/>
    </location>
</feature>
<dbReference type="AlphaFoldDB" id="W4GBT8"/>
<keyword evidence="4 5" id="KW-0472">Membrane</keyword>
<dbReference type="GO" id="GO:0015179">
    <property type="term" value="F:L-amino acid transmembrane transporter activity"/>
    <property type="evidence" value="ECO:0007669"/>
    <property type="project" value="TreeGrafter"/>
</dbReference>
<feature type="domain" description="Amino acid transporter transmembrane" evidence="6">
    <location>
        <begin position="62"/>
        <end position="442"/>
    </location>
</feature>
<organism evidence="7">
    <name type="scientific">Aphanomyces astaci</name>
    <name type="common">Crayfish plague agent</name>
    <dbReference type="NCBI Taxonomy" id="112090"/>
    <lineage>
        <taxon>Eukaryota</taxon>
        <taxon>Sar</taxon>
        <taxon>Stramenopiles</taxon>
        <taxon>Oomycota</taxon>
        <taxon>Saprolegniomycetes</taxon>
        <taxon>Saprolegniales</taxon>
        <taxon>Verrucalvaceae</taxon>
        <taxon>Aphanomyces</taxon>
    </lineage>
</organism>
<dbReference type="InterPro" id="IPR013057">
    <property type="entry name" value="AA_transpt_TM"/>
</dbReference>
<sequence length="445" mass="48315">MGSFEARILAEIREFMVSTVQRRPYSSLGIMPPAAAAAETKPLLYTEFPALHDDEVVVPQDGTIVTSYLGLMSTMAGACILTLPSTMQMTPVLPSSFLLVAMAGLAYAGCVCICIACDGSGATSFESLAKRLRHPIQLWIVRGLVMLLLFGAVVMYVVIATDMLQPFLPFLSRFVIGGLFAGICLPLCLPDTVAALKYTNSVVVCCVLYIVVVLVFQAVSQENAWPSEPVSPVTFRGVAYTMPIQALSYCMHLNIPQVYSELPHKPSMSIVFALLFGSGVALYLTAALAGYACFHGFPPSDILTGFAADSPTINGVRLALGVCMLCKTPITYQPLREVMEDMAGGLFPKMAFRLAATSVFLVASWILAVTANDLSYVMDWVGATAGVLLSFAFPGLFLWEMLDQDYHQQAYSTSQIRWYKVLAGFMVITGVFLSAVSVARMIWFY</sequence>
<comment type="subcellular location">
    <subcellularLocation>
        <location evidence="1">Membrane</location>
        <topology evidence="1">Multi-pass membrane protein</topology>
    </subcellularLocation>
</comment>
<dbReference type="GO" id="GO:0016020">
    <property type="term" value="C:membrane"/>
    <property type="evidence" value="ECO:0007669"/>
    <property type="project" value="UniProtKB-SubCell"/>
</dbReference>
<dbReference type="GeneID" id="20811025"/>
<feature type="transmembrane region" description="Helical" evidence="5">
    <location>
        <begin position="350"/>
        <end position="368"/>
    </location>
</feature>